<reference evidence="4 5" key="1">
    <citation type="submission" date="2021-02" db="EMBL/GenBank/DDBJ databases">
        <title>Complete genome sequence of Lactococcus lactis strain K_LL004.</title>
        <authorList>
            <person name="Kim H.B."/>
        </authorList>
    </citation>
    <scope>NUCLEOTIDE SEQUENCE [LARGE SCALE GENOMIC DNA]</scope>
    <source>
        <strain evidence="4 5">K_LL004</strain>
    </source>
</reference>
<dbReference type="InterPro" id="IPR013783">
    <property type="entry name" value="Ig-like_fold"/>
</dbReference>
<evidence type="ECO:0000313" key="5">
    <source>
        <dbReference type="Proteomes" id="UP000663608"/>
    </source>
</evidence>
<protein>
    <recommendedName>
        <fullName evidence="3">Gram-positive pilin subunit D1 N-terminal domain-containing protein</fullName>
    </recommendedName>
</protein>
<feature type="chain" id="PRO_5041323507" description="Gram-positive pilin subunit D1 N-terminal domain-containing protein" evidence="2">
    <location>
        <begin position="25"/>
        <end position="230"/>
    </location>
</feature>
<keyword evidence="2" id="KW-0732">Signal</keyword>
<name>A0AA45QSJ4_9LACT</name>
<dbReference type="KEGG" id="lti:JW886_04230"/>
<dbReference type="Gene3D" id="2.60.40.10">
    <property type="entry name" value="Immunoglobulins"/>
    <property type="match status" value="1"/>
</dbReference>
<evidence type="ECO:0000259" key="3">
    <source>
        <dbReference type="Pfam" id="PF16555"/>
    </source>
</evidence>
<dbReference type="Proteomes" id="UP000663608">
    <property type="component" value="Chromosome"/>
</dbReference>
<gene>
    <name evidence="4" type="ORF">JW886_04230</name>
</gene>
<dbReference type="InterPro" id="IPR032364">
    <property type="entry name" value="GramPos_pilinD1_N"/>
</dbReference>
<sequence length="230" mass="25182">MNKVGKIIIRFFLIGFIMSSTVSAIQVEANAQLGESHQQEVIITKYALNRTSVSTLKAAGLKLNNISLSSDEEALSPVPNIIYQFQQIVPAHVGAAISLKDESTYKKVGKELTLVTNSDGIATCMLRDGVYIISEVANPRENLRRPAVPVLIRLPVENLSKKGYLDKVYLYPKSSVDPVSSQKAVAVKTRTNHTLPETGDTTSKLSNVFMGCICFVFAIIVLKEKRGGRN</sequence>
<keyword evidence="1" id="KW-1133">Transmembrane helix</keyword>
<proteinExistence type="predicted"/>
<feature type="domain" description="Gram-positive pilin subunit D1 N-terminal" evidence="3">
    <location>
        <begin position="102"/>
        <end position="173"/>
    </location>
</feature>
<keyword evidence="1" id="KW-0812">Transmembrane</keyword>
<feature type="signal peptide" evidence="2">
    <location>
        <begin position="1"/>
        <end position="24"/>
    </location>
</feature>
<organism evidence="4 5">
    <name type="scientific">Lactococcus taiwanensis</name>
    <dbReference type="NCBI Taxonomy" id="1151742"/>
    <lineage>
        <taxon>Bacteria</taxon>
        <taxon>Bacillati</taxon>
        <taxon>Bacillota</taxon>
        <taxon>Bacilli</taxon>
        <taxon>Lactobacillales</taxon>
        <taxon>Streptococcaceae</taxon>
        <taxon>Lactococcus</taxon>
    </lineage>
</organism>
<dbReference type="AlphaFoldDB" id="A0AA45QSJ4"/>
<evidence type="ECO:0000256" key="1">
    <source>
        <dbReference type="SAM" id="Phobius"/>
    </source>
</evidence>
<dbReference type="Pfam" id="PF16555">
    <property type="entry name" value="GramPos_pilinD1"/>
    <property type="match status" value="1"/>
</dbReference>
<evidence type="ECO:0000256" key="2">
    <source>
        <dbReference type="SAM" id="SignalP"/>
    </source>
</evidence>
<dbReference type="EMBL" id="CP070872">
    <property type="protein sequence ID" value="QSE77456.1"/>
    <property type="molecule type" value="Genomic_DNA"/>
</dbReference>
<dbReference type="RefSeq" id="WP_205872393.1">
    <property type="nucleotide sequence ID" value="NZ_CP070872.1"/>
</dbReference>
<accession>A0AA45QSJ4</accession>
<feature type="transmembrane region" description="Helical" evidence="1">
    <location>
        <begin position="205"/>
        <end position="222"/>
    </location>
</feature>
<keyword evidence="5" id="KW-1185">Reference proteome</keyword>
<keyword evidence="1" id="KW-0472">Membrane</keyword>
<evidence type="ECO:0000313" key="4">
    <source>
        <dbReference type="EMBL" id="QSE77456.1"/>
    </source>
</evidence>